<dbReference type="AlphaFoldDB" id="A0A8H6UVU0"/>
<dbReference type="EMBL" id="JACBAE010001277">
    <property type="protein sequence ID" value="KAF7167890.1"/>
    <property type="molecule type" value="Genomic_DNA"/>
</dbReference>
<protein>
    <submittedName>
        <fullName evidence="2">Uncharacterized protein</fullName>
    </submittedName>
</protein>
<gene>
    <name evidence="2" type="ORF">CNMCM5623_001037</name>
</gene>
<evidence type="ECO:0000256" key="1">
    <source>
        <dbReference type="SAM" id="MobiDB-lite"/>
    </source>
</evidence>
<evidence type="ECO:0000313" key="3">
    <source>
        <dbReference type="Proteomes" id="UP000654922"/>
    </source>
</evidence>
<feature type="region of interest" description="Disordered" evidence="1">
    <location>
        <begin position="122"/>
        <end position="143"/>
    </location>
</feature>
<organism evidence="2 3">
    <name type="scientific">Aspergillus felis</name>
    <dbReference type="NCBI Taxonomy" id="1287682"/>
    <lineage>
        <taxon>Eukaryota</taxon>
        <taxon>Fungi</taxon>
        <taxon>Dikarya</taxon>
        <taxon>Ascomycota</taxon>
        <taxon>Pezizomycotina</taxon>
        <taxon>Eurotiomycetes</taxon>
        <taxon>Eurotiomycetidae</taxon>
        <taxon>Eurotiales</taxon>
        <taxon>Aspergillaceae</taxon>
        <taxon>Aspergillus</taxon>
        <taxon>Aspergillus subgen. Fumigati</taxon>
    </lineage>
</organism>
<dbReference type="Proteomes" id="UP000654922">
    <property type="component" value="Unassembled WGS sequence"/>
</dbReference>
<sequence>MTEDAHHAPVKVPLAVTARGTSAMRLLVGRGGGPLHLHIMRIGRNIITNKAALIVSTVNRASHISPKANHLHDDGEHPVRVVGGQVAPSKKANKHFGHAELVGWEDGSDGILANIPYSANQSVSSAMSSTTPDLRSPEKRIAK</sequence>
<proteinExistence type="predicted"/>
<name>A0A8H6UVU0_9EURO</name>
<comment type="caution">
    <text evidence="2">The sequence shown here is derived from an EMBL/GenBank/DDBJ whole genome shotgun (WGS) entry which is preliminary data.</text>
</comment>
<reference evidence="2" key="1">
    <citation type="submission" date="2020-06" db="EMBL/GenBank/DDBJ databases">
        <title>Draft genome sequences of strains closely related to Aspergillus parafelis and Aspergillus hiratsukae.</title>
        <authorList>
            <person name="Dos Santos R.A.C."/>
            <person name="Rivero-Menendez O."/>
            <person name="Steenwyk J.L."/>
            <person name="Mead M.E."/>
            <person name="Goldman G.H."/>
            <person name="Alastruey-Izquierdo A."/>
            <person name="Rokas A."/>
        </authorList>
    </citation>
    <scope>NUCLEOTIDE SEQUENCE</scope>
    <source>
        <strain evidence="2">CNM-CM5623</strain>
    </source>
</reference>
<accession>A0A8H6UVU0</accession>
<evidence type="ECO:0000313" key="2">
    <source>
        <dbReference type="EMBL" id="KAF7167890.1"/>
    </source>
</evidence>